<organism evidence="1 3">
    <name type="scientific">Acidipropionibacterium acidipropionici</name>
    <dbReference type="NCBI Taxonomy" id="1748"/>
    <lineage>
        <taxon>Bacteria</taxon>
        <taxon>Bacillati</taxon>
        <taxon>Actinomycetota</taxon>
        <taxon>Actinomycetes</taxon>
        <taxon>Propionibacteriales</taxon>
        <taxon>Propionibacteriaceae</taxon>
        <taxon>Acidipropionibacterium</taxon>
    </lineage>
</organism>
<dbReference type="EMBL" id="CP014352">
    <property type="protein sequence ID" value="AMS06841.1"/>
    <property type="molecule type" value="Genomic_DNA"/>
</dbReference>
<evidence type="ECO:0000313" key="3">
    <source>
        <dbReference type="Proteomes" id="UP000075221"/>
    </source>
</evidence>
<sequence length="90" mass="9246">MRGLGGLAGFDELFDDDGAKLVSLSLSRLALGGDRQALFKTVSGGLVLGGDPKVTDCRDQTISVVWGRGALDLGGCGGELMQLAHVEARG</sequence>
<dbReference type="Proteomes" id="UP000178666">
    <property type="component" value="Chromosome"/>
</dbReference>
<evidence type="ECO:0000313" key="1">
    <source>
        <dbReference type="EMBL" id="AMS06841.1"/>
    </source>
</evidence>
<dbReference type="AlphaFoldDB" id="A0AAC8YHP2"/>
<reference evidence="2 4" key="1">
    <citation type="journal article" date="2016" name="Plant Dis.">
        <title>Improved production of propionic acid using genome shuffling.</title>
        <authorList>
            <person name="Luna-Flores C.H."/>
            <person name="Palfreyman R.W."/>
            <person name="Kromer J.O."/>
            <person name="Nielsen L.K."/>
            <person name="Marcellin E."/>
        </authorList>
    </citation>
    <scope>NUCLEOTIDE SEQUENCE [LARGE SCALE GENOMIC DNA]</scope>
    <source>
        <strain evidence="2 4">F3E8</strain>
    </source>
</reference>
<keyword evidence="4" id="KW-1185">Reference proteome</keyword>
<accession>A0AAC8YHP2</accession>
<protein>
    <submittedName>
        <fullName evidence="1">Uncharacterized protein</fullName>
    </submittedName>
</protein>
<dbReference type="EMBL" id="CP015970">
    <property type="protein sequence ID" value="AOZ45625.1"/>
    <property type="molecule type" value="Genomic_DNA"/>
</dbReference>
<evidence type="ECO:0000313" key="4">
    <source>
        <dbReference type="Proteomes" id="UP000178666"/>
    </source>
</evidence>
<dbReference type="Proteomes" id="UP000075221">
    <property type="component" value="Chromosome"/>
</dbReference>
<gene>
    <name evidence="2" type="ORF">A8L58_01620</name>
    <name evidence="1" type="ORF">AXH35_16685</name>
</gene>
<proteinExistence type="predicted"/>
<name>A0AAC8YHP2_9ACTN</name>
<reference evidence="1 3" key="2">
    <citation type="submission" date="2016-02" db="EMBL/GenBank/DDBJ databases">
        <title>Complete Genome Sequence of Propionibacterium acidipropionici ATCC 55737.</title>
        <authorList>
            <person name="Luna Flores C.H."/>
            <person name="Nielsen L.K."/>
            <person name="Marcellin E."/>
        </authorList>
    </citation>
    <scope>NUCLEOTIDE SEQUENCE [LARGE SCALE GENOMIC DNA]</scope>
    <source>
        <strain evidence="1 3">ATCC 55737</strain>
    </source>
</reference>
<evidence type="ECO:0000313" key="2">
    <source>
        <dbReference type="EMBL" id="AOZ45625.1"/>
    </source>
</evidence>